<gene>
    <name evidence="4" type="ORF">D3867_32015</name>
</gene>
<keyword evidence="4" id="KW-0614">Plasmid</keyword>
<protein>
    <submittedName>
        <fullName evidence="4">LysR family transcriptional regulator</fullName>
    </submittedName>
</protein>
<dbReference type="Gene3D" id="1.10.10.10">
    <property type="entry name" value="Winged helix-like DNA-binding domain superfamily/Winged helix DNA-binding domain"/>
    <property type="match status" value="1"/>
</dbReference>
<keyword evidence="1" id="KW-0010">Activator</keyword>
<feature type="compositionally biased region" description="Low complexity" evidence="2">
    <location>
        <begin position="33"/>
        <end position="43"/>
    </location>
</feature>
<dbReference type="InterPro" id="IPR000847">
    <property type="entry name" value="LysR_HTH_N"/>
</dbReference>
<dbReference type="EMBL" id="CP032334">
    <property type="protein sequence ID" value="QCO07099.1"/>
    <property type="molecule type" value="Genomic_DNA"/>
</dbReference>
<evidence type="ECO:0000256" key="1">
    <source>
        <dbReference type="ARBA" id="ARBA00023159"/>
    </source>
</evidence>
<evidence type="ECO:0000313" key="5">
    <source>
        <dbReference type="Proteomes" id="UP000298596"/>
    </source>
</evidence>
<name>A0A4D8QJG9_AZOBR</name>
<dbReference type="PANTHER" id="PTHR30293:SF0">
    <property type="entry name" value="NITROGEN ASSIMILATION REGULATORY PROTEIN NAC"/>
    <property type="match status" value="1"/>
</dbReference>
<dbReference type="Proteomes" id="UP000298596">
    <property type="component" value="Plasmid p4"/>
</dbReference>
<dbReference type="PANTHER" id="PTHR30293">
    <property type="entry name" value="TRANSCRIPTIONAL REGULATORY PROTEIN NAC-RELATED"/>
    <property type="match status" value="1"/>
</dbReference>
<dbReference type="GO" id="GO:0003700">
    <property type="term" value="F:DNA-binding transcription factor activity"/>
    <property type="evidence" value="ECO:0007669"/>
    <property type="project" value="InterPro"/>
</dbReference>
<organism evidence="4 5">
    <name type="scientific">Azospirillum brasilense</name>
    <dbReference type="NCBI Taxonomy" id="192"/>
    <lineage>
        <taxon>Bacteria</taxon>
        <taxon>Pseudomonadati</taxon>
        <taxon>Pseudomonadota</taxon>
        <taxon>Alphaproteobacteria</taxon>
        <taxon>Rhodospirillales</taxon>
        <taxon>Azospirillaceae</taxon>
        <taxon>Azospirillum</taxon>
    </lineage>
</organism>
<feature type="compositionally biased region" description="Basic and acidic residues" evidence="2">
    <location>
        <begin position="288"/>
        <end position="305"/>
    </location>
</feature>
<geneLocation type="plasmid" evidence="4">
    <name>p4</name>
</geneLocation>
<evidence type="ECO:0000313" key="4">
    <source>
        <dbReference type="EMBL" id="QCO07099.1"/>
    </source>
</evidence>
<proteinExistence type="predicted"/>
<evidence type="ECO:0000259" key="3">
    <source>
        <dbReference type="PROSITE" id="PS50931"/>
    </source>
</evidence>
<feature type="region of interest" description="Disordered" evidence="2">
    <location>
        <begin position="33"/>
        <end position="123"/>
    </location>
</feature>
<dbReference type="AlphaFoldDB" id="A0A4D8QJG9"/>
<dbReference type="InterPro" id="IPR036388">
    <property type="entry name" value="WH-like_DNA-bd_sf"/>
</dbReference>
<reference evidence="4 5" key="1">
    <citation type="submission" date="2018-09" db="EMBL/GenBank/DDBJ databases">
        <title>Whole genome based analysis of evolution and adaptive divergence in Indian and Brazilian strains of Azospirillum brasilense.</title>
        <authorList>
            <person name="Singh C."/>
            <person name="Tripathi A.K."/>
        </authorList>
    </citation>
    <scope>NUCLEOTIDE SEQUENCE [LARGE SCALE GENOMIC DNA]</scope>
    <source>
        <strain evidence="4 5">MTCC4036</strain>
        <plasmid evidence="4 5">p4</plasmid>
    </source>
</reference>
<feature type="region of interest" description="Disordered" evidence="2">
    <location>
        <begin position="241"/>
        <end position="317"/>
    </location>
</feature>
<feature type="domain" description="HTH lysR-type" evidence="3">
    <location>
        <begin position="1"/>
        <end position="35"/>
    </location>
</feature>
<accession>A0A4D8QJG9</accession>
<dbReference type="PROSITE" id="PS50931">
    <property type="entry name" value="HTH_LYSR"/>
    <property type="match status" value="1"/>
</dbReference>
<dbReference type="GO" id="GO:2000142">
    <property type="term" value="P:regulation of DNA-templated transcription initiation"/>
    <property type="evidence" value="ECO:0007669"/>
    <property type="project" value="TreeGrafter"/>
</dbReference>
<dbReference type="Pfam" id="PF00126">
    <property type="entry name" value="HTH_1"/>
    <property type="match status" value="1"/>
</dbReference>
<sequence length="337" mass="36920">MELLELRYFVQVADLGSFSKASVKLGITQPALSGRSRAGARAAHQPVLPPWPRRLADPAGAQALRRGAPSAGCAVGDQGGDPGPVGTADRVGHSGPPPVDLRHAGGAAGPPLPRELPRRHAAHPRGVQRTLLEWVEGGRLDLAVLYDARRGRSMLSSPLLVENLLLVQPPRTRWPGTTGRSRWRLWAACASCCRGWRMVCAGWWTRRCGGPTSTFRSTWRSIPSPPSSSWWRRAWARPSCLRRRPPRGAPGPADRPRNQLEGHARHARHRDAAAPAGVEGDARPAAADPRRGGEMRRQRRAEGQGRRPRQRRREQRPLIRCRATRLCGLIAAMTDGP</sequence>
<evidence type="ECO:0000256" key="2">
    <source>
        <dbReference type="SAM" id="MobiDB-lite"/>
    </source>
</evidence>
<feature type="compositionally biased region" description="Basic and acidic residues" evidence="2">
    <location>
        <begin position="254"/>
        <end position="264"/>
    </location>
</feature>